<feature type="transmembrane region" description="Helical" evidence="10">
    <location>
        <begin position="612"/>
        <end position="634"/>
    </location>
</feature>
<name>A0A978VSI8_ZIZJJ</name>
<protein>
    <recommendedName>
        <fullName evidence="10">Transmembrane 9 superfamily member</fullName>
    </recommendedName>
</protein>
<feature type="transmembrane region" description="Helical" evidence="10">
    <location>
        <begin position="338"/>
        <end position="366"/>
    </location>
</feature>
<dbReference type="Proteomes" id="UP000813462">
    <property type="component" value="Unassembled WGS sequence"/>
</dbReference>
<feature type="signal peptide" evidence="10">
    <location>
        <begin position="1"/>
        <end position="31"/>
    </location>
</feature>
<keyword evidence="4 10" id="KW-0812">Transmembrane</keyword>
<keyword evidence="5 10" id="KW-0732">Signal</keyword>
<comment type="subcellular location">
    <subcellularLocation>
        <location evidence="1">Endosome membrane</location>
        <topology evidence="1">Multi-pass membrane protein</topology>
    </subcellularLocation>
    <subcellularLocation>
        <location evidence="2">Golgi apparatus membrane</location>
        <topology evidence="2">Multi-pass membrane protein</topology>
    </subcellularLocation>
</comment>
<keyword evidence="8" id="KW-0333">Golgi apparatus</keyword>
<dbReference type="InterPro" id="IPR004240">
    <property type="entry name" value="EMP70"/>
</dbReference>
<organism evidence="11 12">
    <name type="scientific">Ziziphus jujuba var. spinosa</name>
    <dbReference type="NCBI Taxonomy" id="714518"/>
    <lineage>
        <taxon>Eukaryota</taxon>
        <taxon>Viridiplantae</taxon>
        <taxon>Streptophyta</taxon>
        <taxon>Embryophyta</taxon>
        <taxon>Tracheophyta</taxon>
        <taxon>Spermatophyta</taxon>
        <taxon>Magnoliopsida</taxon>
        <taxon>eudicotyledons</taxon>
        <taxon>Gunneridae</taxon>
        <taxon>Pentapetalae</taxon>
        <taxon>rosids</taxon>
        <taxon>fabids</taxon>
        <taxon>Rosales</taxon>
        <taxon>Rhamnaceae</taxon>
        <taxon>Paliureae</taxon>
        <taxon>Ziziphus</taxon>
    </lineage>
</organism>
<feature type="transmembrane region" description="Helical" evidence="10">
    <location>
        <begin position="407"/>
        <end position="435"/>
    </location>
</feature>
<feature type="transmembrane region" description="Helical" evidence="10">
    <location>
        <begin position="499"/>
        <end position="519"/>
    </location>
</feature>
<dbReference type="Pfam" id="PF02990">
    <property type="entry name" value="EMP70"/>
    <property type="match status" value="1"/>
</dbReference>
<feature type="transmembrane region" description="Helical" evidence="10">
    <location>
        <begin position="587"/>
        <end position="606"/>
    </location>
</feature>
<accession>A0A978VSI8</accession>
<dbReference type="AlphaFoldDB" id="A0A978VSI8"/>
<dbReference type="PANTHER" id="PTHR10766">
    <property type="entry name" value="TRANSMEMBRANE 9 SUPERFAMILY PROTEIN"/>
    <property type="match status" value="1"/>
</dbReference>
<feature type="chain" id="PRO_5038166461" description="Transmembrane 9 superfamily member" evidence="10">
    <location>
        <begin position="32"/>
        <end position="656"/>
    </location>
</feature>
<proteinExistence type="inferred from homology"/>
<evidence type="ECO:0000256" key="9">
    <source>
        <dbReference type="ARBA" id="ARBA00023136"/>
    </source>
</evidence>
<feature type="transmembrane region" description="Helical" evidence="10">
    <location>
        <begin position="531"/>
        <end position="554"/>
    </location>
</feature>
<evidence type="ECO:0000256" key="8">
    <source>
        <dbReference type="ARBA" id="ARBA00023034"/>
    </source>
</evidence>
<dbReference type="PANTHER" id="PTHR10766:SF119">
    <property type="entry name" value="TRANSMEMBRANE 9 SUPERFAMILY MEMBER 5"/>
    <property type="match status" value="1"/>
</dbReference>
<evidence type="ECO:0000313" key="11">
    <source>
        <dbReference type="EMBL" id="KAH7541783.1"/>
    </source>
</evidence>
<evidence type="ECO:0000256" key="3">
    <source>
        <dbReference type="ARBA" id="ARBA00005227"/>
    </source>
</evidence>
<comment type="similarity">
    <text evidence="3 10">Belongs to the nonaspanin (TM9SF) (TC 9.A.2) family.</text>
</comment>
<dbReference type="GO" id="GO:0010008">
    <property type="term" value="C:endosome membrane"/>
    <property type="evidence" value="ECO:0007669"/>
    <property type="project" value="UniProtKB-SubCell"/>
</dbReference>
<comment type="caution">
    <text evidence="11">The sequence shown here is derived from an EMBL/GenBank/DDBJ whole genome shotgun (WGS) entry which is preliminary data.</text>
</comment>
<keyword evidence="6" id="KW-0967">Endosome</keyword>
<evidence type="ECO:0000256" key="7">
    <source>
        <dbReference type="ARBA" id="ARBA00022989"/>
    </source>
</evidence>
<dbReference type="EMBL" id="JAEACU010000002">
    <property type="protein sequence ID" value="KAH7541783.1"/>
    <property type="molecule type" value="Genomic_DNA"/>
</dbReference>
<evidence type="ECO:0000256" key="6">
    <source>
        <dbReference type="ARBA" id="ARBA00022753"/>
    </source>
</evidence>
<evidence type="ECO:0000313" key="12">
    <source>
        <dbReference type="Proteomes" id="UP000813462"/>
    </source>
</evidence>
<evidence type="ECO:0000256" key="10">
    <source>
        <dbReference type="RuleBase" id="RU363079"/>
    </source>
</evidence>
<feature type="transmembrane region" description="Helical" evidence="10">
    <location>
        <begin position="277"/>
        <end position="298"/>
    </location>
</feature>
<reference evidence="11" key="1">
    <citation type="journal article" date="2021" name="Front. Plant Sci.">
        <title>Chromosome-Scale Genome Assembly for Chinese Sour Jujube and Insights Into Its Genome Evolution and Domestication Signature.</title>
        <authorList>
            <person name="Shen L.-Y."/>
            <person name="Luo H."/>
            <person name="Wang X.-L."/>
            <person name="Wang X.-M."/>
            <person name="Qiu X.-J."/>
            <person name="Liu H."/>
            <person name="Zhou S.-S."/>
            <person name="Jia K.-H."/>
            <person name="Nie S."/>
            <person name="Bao Y.-T."/>
            <person name="Zhang R.-G."/>
            <person name="Yun Q.-Z."/>
            <person name="Chai Y.-H."/>
            <person name="Lu J.-Y."/>
            <person name="Li Y."/>
            <person name="Zhao S.-W."/>
            <person name="Mao J.-F."/>
            <person name="Jia S.-G."/>
            <person name="Mao Y.-M."/>
        </authorList>
    </citation>
    <scope>NUCLEOTIDE SEQUENCE</scope>
    <source>
        <strain evidence="11">AT0</strain>
        <tissue evidence="11">Leaf</tissue>
    </source>
</reference>
<dbReference type="PROSITE" id="PS51257">
    <property type="entry name" value="PROKAR_LIPOPROTEIN"/>
    <property type="match status" value="1"/>
</dbReference>
<sequence>MAMAKSSLAMDLILLLVLFTFLACLAPSATASAIDHRFNVGDHVPLFVNKVGPFNNPSETYQYYDLPFCRPGVTLEHGIAMAREGAHQVVSAQHMSFEGYTSKSFTRVSFKDPLIQKQESIGEVLNGDRLTNTLYELNFQEEKTFKTLCQKKLKVAEIAKFRDAVIKDFYFQMYYDDLPLWAFIGKVEEESWTLSENEPKYYLFKHVQFDVFFLGNQVIEIQAFSDPTYVLDITEDVETDVEFTYSVNWHETSASFESRMNKYSKASLLPIRQKIHWFSFVNSIVIIVLLLGLLSLLIMRRLKNDLRKCSDGDEEEDKEVGWKYIHGDVFRCPSNMSLFCAVLGNGTHLLTLLCILFLLATFGVLYPYNRGALFTSLILVYTISSVVAGYSAAAFHNQFSDTRWERSVLLTGILYLGPLLATVCIVNAVAVAYGVTAALPFGTIIVILLIYMFLAIPLLVLGGVIGYHFRSEFQAPCATKQYPREIPPLAWYRKTPCQMFIGGLLPFSAILVQLHHLYASIWGYKIYTLPSILFVTFVILVILTAILSVGLTYIQLSVEDHEWWWRYVILAYLLRCPMNVDIESRSVLCGGSTAIFMFGYGIYFYLRSNMDGLMQLFFFIGYSACISYAFFLMLGTISFRASLMFVRYVYRAVKSE</sequence>
<dbReference type="GO" id="GO:0000139">
    <property type="term" value="C:Golgi membrane"/>
    <property type="evidence" value="ECO:0007669"/>
    <property type="project" value="UniProtKB-SubCell"/>
</dbReference>
<keyword evidence="7 10" id="KW-1133">Transmembrane helix</keyword>
<evidence type="ECO:0000256" key="2">
    <source>
        <dbReference type="ARBA" id="ARBA00004653"/>
    </source>
</evidence>
<evidence type="ECO:0000256" key="1">
    <source>
        <dbReference type="ARBA" id="ARBA00004337"/>
    </source>
</evidence>
<feature type="transmembrane region" description="Helical" evidence="10">
    <location>
        <begin position="441"/>
        <end position="465"/>
    </location>
</feature>
<gene>
    <name evidence="11" type="ORF">FEM48_Zijuj02G0004300</name>
</gene>
<evidence type="ECO:0000256" key="5">
    <source>
        <dbReference type="ARBA" id="ARBA00022729"/>
    </source>
</evidence>
<evidence type="ECO:0000256" key="4">
    <source>
        <dbReference type="ARBA" id="ARBA00022692"/>
    </source>
</evidence>
<feature type="transmembrane region" description="Helical" evidence="10">
    <location>
        <begin position="372"/>
        <end position="395"/>
    </location>
</feature>
<keyword evidence="9 10" id="KW-0472">Membrane</keyword>
<dbReference type="GO" id="GO:0072657">
    <property type="term" value="P:protein localization to membrane"/>
    <property type="evidence" value="ECO:0007669"/>
    <property type="project" value="TreeGrafter"/>
</dbReference>